<comment type="caution">
    <text evidence="1">The sequence shown here is derived from an EMBL/GenBank/DDBJ whole genome shotgun (WGS) entry which is preliminary data.</text>
</comment>
<accession>A0A4R1QRY5</accession>
<organism evidence="1 2">
    <name type="scientific">Hydrogenispora ethanolica</name>
    <dbReference type="NCBI Taxonomy" id="1082276"/>
    <lineage>
        <taxon>Bacteria</taxon>
        <taxon>Bacillati</taxon>
        <taxon>Bacillota</taxon>
        <taxon>Hydrogenispora</taxon>
    </lineage>
</organism>
<sequence length="67" mass="7789">MNPSNDVQVVRSQTLLTLQAAKHLDLERLMAEMSGQGWKLEHFPRFEKKDKVWQVTLSRSQPVALNR</sequence>
<name>A0A4R1QRY5_HYDET</name>
<dbReference type="AlphaFoldDB" id="A0A4R1QRY5"/>
<protein>
    <recommendedName>
        <fullName evidence="3">DUF4177 domain-containing protein</fullName>
    </recommendedName>
</protein>
<keyword evidence="2" id="KW-1185">Reference proteome</keyword>
<reference evidence="1 2" key="1">
    <citation type="submission" date="2019-03" db="EMBL/GenBank/DDBJ databases">
        <title>Genomic Encyclopedia of Type Strains, Phase IV (KMG-IV): sequencing the most valuable type-strain genomes for metagenomic binning, comparative biology and taxonomic classification.</title>
        <authorList>
            <person name="Goeker M."/>
        </authorList>
    </citation>
    <scope>NUCLEOTIDE SEQUENCE [LARGE SCALE GENOMIC DNA]</scope>
    <source>
        <strain evidence="1 2">LX-B</strain>
    </source>
</reference>
<gene>
    <name evidence="1" type="ORF">EDC14_105723</name>
</gene>
<dbReference type="EMBL" id="SLUN01000057">
    <property type="protein sequence ID" value="TCL55155.1"/>
    <property type="molecule type" value="Genomic_DNA"/>
</dbReference>
<dbReference type="Proteomes" id="UP000295008">
    <property type="component" value="Unassembled WGS sequence"/>
</dbReference>
<evidence type="ECO:0000313" key="1">
    <source>
        <dbReference type="EMBL" id="TCL55155.1"/>
    </source>
</evidence>
<dbReference type="RefSeq" id="WP_132017784.1">
    <property type="nucleotide sequence ID" value="NZ_SLUN01000057.1"/>
</dbReference>
<evidence type="ECO:0000313" key="2">
    <source>
        <dbReference type="Proteomes" id="UP000295008"/>
    </source>
</evidence>
<proteinExistence type="predicted"/>
<evidence type="ECO:0008006" key="3">
    <source>
        <dbReference type="Google" id="ProtNLM"/>
    </source>
</evidence>